<evidence type="ECO:0000313" key="2">
    <source>
        <dbReference type="Proteomes" id="UP000191285"/>
    </source>
</evidence>
<sequence length="230" mass="26480">MEAPKLEIRIPKTSAFHFPWSTVSQLEDKHEKGLRTDQQSAKLNGYENAEPDWLHELQPFIEAQESKKLAMHLLHAIEPVDPFLCCTISQSFSVLEDAQPCIGLEMQDGLIAEPLRRLLHRPENFIIQRLKILESRYTRYKIGQDIAHGHAFDTNTDFFTALSTKEATTLAMDMTREALRPFKKLSLVGLESYDRHLRDLATQWDKLNRDVEDVVSACRENDKLAYVAMV</sequence>
<comment type="caution">
    <text evidence="1">The sequence shown here is derived from an EMBL/GenBank/DDBJ whole genome shotgun (WGS) entry which is preliminary data.</text>
</comment>
<dbReference type="STRING" id="303698.A0A1V6SIU4"/>
<proteinExistence type="predicted"/>
<keyword evidence="2" id="KW-1185">Reference proteome</keyword>
<name>A0A1V6SIU4_9EURO</name>
<dbReference type="AlphaFoldDB" id="A0A1V6SIU4"/>
<dbReference type="OrthoDB" id="4343142at2759"/>
<evidence type="ECO:0000313" key="1">
    <source>
        <dbReference type="EMBL" id="OQE13955.1"/>
    </source>
</evidence>
<accession>A0A1V6SIU4</accession>
<reference evidence="2" key="1">
    <citation type="journal article" date="2017" name="Nat. Microbiol.">
        <title>Global analysis of biosynthetic gene clusters reveals vast potential of secondary metabolite production in Penicillium species.</title>
        <authorList>
            <person name="Nielsen J.C."/>
            <person name="Grijseels S."/>
            <person name="Prigent S."/>
            <person name="Ji B."/>
            <person name="Dainat J."/>
            <person name="Nielsen K.F."/>
            <person name="Frisvad J.C."/>
            <person name="Workman M."/>
            <person name="Nielsen J."/>
        </authorList>
    </citation>
    <scope>NUCLEOTIDE SEQUENCE [LARGE SCALE GENOMIC DNA]</scope>
    <source>
        <strain evidence="2">IBT 24891</strain>
    </source>
</reference>
<protein>
    <submittedName>
        <fullName evidence="1">Uncharacterized protein</fullName>
    </submittedName>
</protein>
<dbReference type="Proteomes" id="UP000191285">
    <property type="component" value="Unassembled WGS sequence"/>
</dbReference>
<organism evidence="1 2">
    <name type="scientific">Penicillium steckii</name>
    <dbReference type="NCBI Taxonomy" id="303698"/>
    <lineage>
        <taxon>Eukaryota</taxon>
        <taxon>Fungi</taxon>
        <taxon>Dikarya</taxon>
        <taxon>Ascomycota</taxon>
        <taxon>Pezizomycotina</taxon>
        <taxon>Eurotiomycetes</taxon>
        <taxon>Eurotiomycetidae</taxon>
        <taxon>Eurotiales</taxon>
        <taxon>Aspergillaceae</taxon>
        <taxon>Penicillium</taxon>
    </lineage>
</organism>
<dbReference type="EMBL" id="MLKD01000041">
    <property type="protein sequence ID" value="OQE13955.1"/>
    <property type="molecule type" value="Genomic_DNA"/>
</dbReference>
<gene>
    <name evidence="1" type="ORF">PENSTE_c041G09292</name>
</gene>